<protein>
    <submittedName>
        <fullName evidence="2">Uncharacterized protein</fullName>
    </submittedName>
</protein>
<accession>A0AAD4UT97</accession>
<comment type="caution">
    <text evidence="2">The sequence shown here is derived from an EMBL/GenBank/DDBJ whole genome shotgun (WGS) entry which is preliminary data.</text>
</comment>
<dbReference type="EMBL" id="JAJFAZ020000010">
    <property type="protein sequence ID" value="KAI5311517.1"/>
    <property type="molecule type" value="Genomic_DNA"/>
</dbReference>
<geneLocation type="mitochondrion" evidence="2"/>
<feature type="region of interest" description="Disordered" evidence="1">
    <location>
        <begin position="1"/>
        <end position="20"/>
    </location>
</feature>
<dbReference type="Proteomes" id="UP001054821">
    <property type="component" value="Mitochondrion MT"/>
</dbReference>
<proteinExistence type="predicted"/>
<organism evidence="2 3">
    <name type="scientific">Prunus dulcis</name>
    <name type="common">Almond</name>
    <name type="synonym">Amygdalus dulcis</name>
    <dbReference type="NCBI Taxonomy" id="3755"/>
    <lineage>
        <taxon>Eukaryota</taxon>
        <taxon>Viridiplantae</taxon>
        <taxon>Streptophyta</taxon>
        <taxon>Embryophyta</taxon>
        <taxon>Tracheophyta</taxon>
        <taxon>Spermatophyta</taxon>
        <taxon>Magnoliopsida</taxon>
        <taxon>eudicotyledons</taxon>
        <taxon>Gunneridae</taxon>
        <taxon>Pentapetalae</taxon>
        <taxon>rosids</taxon>
        <taxon>fabids</taxon>
        <taxon>Rosales</taxon>
        <taxon>Rosaceae</taxon>
        <taxon>Amygdaloideae</taxon>
        <taxon>Amygdaleae</taxon>
        <taxon>Prunus</taxon>
    </lineage>
</organism>
<keyword evidence="2" id="KW-0496">Mitochondrion</keyword>
<keyword evidence="3" id="KW-1185">Reference proteome</keyword>
<evidence type="ECO:0000313" key="3">
    <source>
        <dbReference type="Proteomes" id="UP001054821"/>
    </source>
</evidence>
<evidence type="ECO:0000256" key="1">
    <source>
        <dbReference type="SAM" id="MobiDB-lite"/>
    </source>
</evidence>
<reference evidence="2 3" key="1">
    <citation type="journal article" date="2022" name="G3 (Bethesda)">
        <title>Whole-genome sequence and methylome profiling of the almond [Prunus dulcis (Mill.) D.A. Webb] cultivar 'Nonpareil'.</title>
        <authorList>
            <person name="D'Amico-Willman K.M."/>
            <person name="Ouma W.Z."/>
            <person name="Meulia T."/>
            <person name="Sideli G.M."/>
            <person name="Gradziel T.M."/>
            <person name="Fresnedo-Ramirez J."/>
        </authorList>
    </citation>
    <scope>NUCLEOTIDE SEQUENCE [LARGE SCALE GENOMIC DNA]</scope>
    <source>
        <strain evidence="2">Clone GOH B32 T37-40</strain>
    </source>
</reference>
<gene>
    <name evidence="2" type="ORF">L3X38_000243</name>
</gene>
<dbReference type="AlphaFoldDB" id="A0AAD4UT97"/>
<sequence>MFFQGKPQESISWLPAPSRPASCSRGGGVLERTTHCCVALTQGRALGEEHCFEGGKAWLTSHFEEATGLECFHQMMHVGWAIPIPKGGPIRPGLVGKRFT</sequence>
<name>A0AAD4UT97_PRUDU</name>
<evidence type="ECO:0000313" key="2">
    <source>
        <dbReference type="EMBL" id="KAI5311517.1"/>
    </source>
</evidence>